<gene>
    <name evidence="1" type="ORF">HNR21_001206</name>
</gene>
<protein>
    <submittedName>
        <fullName evidence="1">Uncharacterized protein</fullName>
    </submittedName>
</protein>
<reference evidence="1 2" key="1">
    <citation type="submission" date="2020-08" db="EMBL/GenBank/DDBJ databases">
        <title>Sequencing the genomes of 1000 actinobacteria strains.</title>
        <authorList>
            <person name="Klenk H.-P."/>
        </authorList>
    </citation>
    <scope>NUCLEOTIDE SEQUENCE [LARGE SCALE GENOMIC DNA]</scope>
    <source>
        <strain evidence="1 2">DSM 45823</strain>
    </source>
</reference>
<accession>A0A7W3R7B4</accession>
<dbReference type="EMBL" id="JACJII010000001">
    <property type="protein sequence ID" value="MBA9002324.1"/>
    <property type="molecule type" value="Genomic_DNA"/>
</dbReference>
<dbReference type="Proteomes" id="UP000539313">
    <property type="component" value="Unassembled WGS sequence"/>
</dbReference>
<sequence>MRTLVEEAEPVARFDGMTTGLGQAVPLRVLWHAGRRRWLVHLTYDGGLAEAGALREFAEAVVRIVESREGVHETLLVDDGYGSIEVGMEAVDGAVELSAFLYYDTRQDFVGVSALGEPLFHNFLGSAYLQLDGTVTDEERLVANARALLDRLASTPDAEPVPSPPRYEDVVELVDPDRGHQRLVLSRRVNDGAWRIGVLPTMTTEIDVSGARALADALVTPGLEATVIENDRYRLTVAVEDGTVLCRFTSPGEGRVLEERVRGLDAEVIARNARTLRDALAG</sequence>
<name>A0A7W3R7B4_9ACTN</name>
<dbReference type="AlphaFoldDB" id="A0A7W3R7B4"/>
<organism evidence="1 2">
    <name type="scientific">Thermomonospora cellulosilytica</name>
    <dbReference type="NCBI Taxonomy" id="1411118"/>
    <lineage>
        <taxon>Bacteria</taxon>
        <taxon>Bacillati</taxon>
        <taxon>Actinomycetota</taxon>
        <taxon>Actinomycetes</taxon>
        <taxon>Streptosporangiales</taxon>
        <taxon>Thermomonosporaceae</taxon>
        <taxon>Thermomonospora</taxon>
    </lineage>
</organism>
<comment type="caution">
    <text evidence="1">The sequence shown here is derived from an EMBL/GenBank/DDBJ whole genome shotgun (WGS) entry which is preliminary data.</text>
</comment>
<proteinExistence type="predicted"/>
<evidence type="ECO:0000313" key="1">
    <source>
        <dbReference type="EMBL" id="MBA9002324.1"/>
    </source>
</evidence>
<keyword evidence="2" id="KW-1185">Reference proteome</keyword>
<evidence type="ECO:0000313" key="2">
    <source>
        <dbReference type="Proteomes" id="UP000539313"/>
    </source>
</evidence>